<feature type="region of interest" description="Disordered" evidence="1">
    <location>
        <begin position="1"/>
        <end position="75"/>
    </location>
</feature>
<evidence type="ECO:0000256" key="1">
    <source>
        <dbReference type="SAM" id="MobiDB-lite"/>
    </source>
</evidence>
<evidence type="ECO:0000313" key="2">
    <source>
        <dbReference type="EMBL" id="KAK4417162.1"/>
    </source>
</evidence>
<reference evidence="2" key="1">
    <citation type="submission" date="2020-06" db="EMBL/GenBank/DDBJ databases">
        <authorList>
            <person name="Li T."/>
            <person name="Hu X."/>
            <person name="Zhang T."/>
            <person name="Song X."/>
            <person name="Zhang H."/>
            <person name="Dai N."/>
            <person name="Sheng W."/>
            <person name="Hou X."/>
            <person name="Wei L."/>
        </authorList>
    </citation>
    <scope>NUCLEOTIDE SEQUENCE</scope>
    <source>
        <strain evidence="2">3651</strain>
        <tissue evidence="2">Leaf</tissue>
    </source>
</reference>
<feature type="compositionally biased region" description="Polar residues" evidence="1">
    <location>
        <begin position="106"/>
        <end position="119"/>
    </location>
</feature>
<feature type="region of interest" description="Disordered" evidence="1">
    <location>
        <begin position="106"/>
        <end position="144"/>
    </location>
</feature>
<proteinExistence type="predicted"/>
<sequence length="210" mass="21741">MDFAELVGDPSSGTGMVTAVGSGGDQGRTSSSPSPKLPSSQIDPTSIGPVHIHQAAQPTDPKRPPQPSLAQSDDSIQILPGCALTTLNSEKDVGLMLLKSRLTNIHNATSPNPAQNSLNPSPVHTTPSPPHGLTHPQPNTTPTYSTLDLNRSPDLVLPDAQLHQPTAKISLLVKSPPVPSPKIPYDESQAGSPGSRSEASNGDGVQRGDA</sequence>
<protein>
    <submittedName>
        <fullName evidence="2">Uncharacterized protein</fullName>
    </submittedName>
</protein>
<evidence type="ECO:0000313" key="3">
    <source>
        <dbReference type="Proteomes" id="UP001293254"/>
    </source>
</evidence>
<accession>A0AAE1XT65</accession>
<name>A0AAE1XT65_9LAMI</name>
<dbReference type="EMBL" id="JACGWO010000010">
    <property type="protein sequence ID" value="KAK4417162.1"/>
    <property type="molecule type" value="Genomic_DNA"/>
</dbReference>
<dbReference type="Proteomes" id="UP001293254">
    <property type="component" value="Unassembled WGS sequence"/>
</dbReference>
<reference evidence="2" key="2">
    <citation type="journal article" date="2024" name="Plant">
        <title>Genomic evolution and insights into agronomic trait innovations of Sesamum species.</title>
        <authorList>
            <person name="Miao H."/>
            <person name="Wang L."/>
            <person name="Qu L."/>
            <person name="Liu H."/>
            <person name="Sun Y."/>
            <person name="Le M."/>
            <person name="Wang Q."/>
            <person name="Wei S."/>
            <person name="Zheng Y."/>
            <person name="Lin W."/>
            <person name="Duan Y."/>
            <person name="Cao H."/>
            <person name="Xiong S."/>
            <person name="Wang X."/>
            <person name="Wei L."/>
            <person name="Li C."/>
            <person name="Ma Q."/>
            <person name="Ju M."/>
            <person name="Zhao R."/>
            <person name="Li G."/>
            <person name="Mu C."/>
            <person name="Tian Q."/>
            <person name="Mei H."/>
            <person name="Zhang T."/>
            <person name="Gao T."/>
            <person name="Zhang H."/>
        </authorList>
    </citation>
    <scope>NUCLEOTIDE SEQUENCE</scope>
    <source>
        <strain evidence="2">3651</strain>
    </source>
</reference>
<comment type="caution">
    <text evidence="2">The sequence shown here is derived from an EMBL/GenBank/DDBJ whole genome shotgun (WGS) entry which is preliminary data.</text>
</comment>
<feature type="compositionally biased region" description="Polar residues" evidence="1">
    <location>
        <begin position="189"/>
        <end position="200"/>
    </location>
</feature>
<keyword evidence="3" id="KW-1185">Reference proteome</keyword>
<feature type="compositionally biased region" description="Low complexity" evidence="1">
    <location>
        <begin position="30"/>
        <end position="40"/>
    </location>
</feature>
<feature type="region of interest" description="Disordered" evidence="1">
    <location>
        <begin position="168"/>
        <end position="210"/>
    </location>
</feature>
<dbReference type="AlphaFoldDB" id="A0AAE1XT65"/>
<organism evidence="2 3">
    <name type="scientific">Sesamum alatum</name>
    <dbReference type="NCBI Taxonomy" id="300844"/>
    <lineage>
        <taxon>Eukaryota</taxon>
        <taxon>Viridiplantae</taxon>
        <taxon>Streptophyta</taxon>
        <taxon>Embryophyta</taxon>
        <taxon>Tracheophyta</taxon>
        <taxon>Spermatophyta</taxon>
        <taxon>Magnoliopsida</taxon>
        <taxon>eudicotyledons</taxon>
        <taxon>Gunneridae</taxon>
        <taxon>Pentapetalae</taxon>
        <taxon>asterids</taxon>
        <taxon>lamiids</taxon>
        <taxon>Lamiales</taxon>
        <taxon>Pedaliaceae</taxon>
        <taxon>Sesamum</taxon>
    </lineage>
</organism>
<gene>
    <name evidence="2" type="ORF">Salat_2541800</name>
</gene>